<reference evidence="3" key="1">
    <citation type="submission" date="2020-09" db="EMBL/GenBank/DDBJ databases">
        <title>Hoyosella lacisalsi sp. nov., a halotolerant actinobacterium isolated from soil of Lake Gudzhirganskoe.</title>
        <authorList>
            <person name="Yang Q."/>
            <person name="Guo P.Y."/>
            <person name="Liu S.W."/>
            <person name="Li F.N."/>
            <person name="Sun C.H."/>
        </authorList>
    </citation>
    <scope>NUCLEOTIDE SEQUENCE</scope>
    <source>
        <strain evidence="3">G463</strain>
    </source>
</reference>
<evidence type="ECO:0000259" key="2">
    <source>
        <dbReference type="Pfam" id="PF03551"/>
    </source>
</evidence>
<dbReference type="InterPro" id="IPR036390">
    <property type="entry name" value="WH_DNA-bd_sf"/>
</dbReference>
<organism evidence="3 4">
    <name type="scientific">Lolliginicoccus lacisalsi</name>
    <dbReference type="NCBI Taxonomy" id="2742202"/>
    <lineage>
        <taxon>Bacteria</taxon>
        <taxon>Bacillati</taxon>
        <taxon>Actinomycetota</taxon>
        <taxon>Actinomycetes</taxon>
        <taxon>Mycobacteriales</taxon>
        <taxon>Hoyosellaceae</taxon>
        <taxon>Lolliginicoccus</taxon>
    </lineage>
</organism>
<sequence length="199" mass="21808">MRHEHRNPAHRNGTHKGARHPRRQDRPPGLHIEGFQRGQGLIRIGVPARKDRNRRGDVRAAILLLLAEQPMHGYQLIQEIETRSEGAWKPSPGSIYPALAQLEDEGIVQIDNISGRKTASLTPEGNAYIDENRATLGDPFALDTTPAGSSGREIRQLARLLGAAAGQVAAVGTPAQRDEAAQILTDARKKLYRMLAGEE</sequence>
<protein>
    <submittedName>
        <fullName evidence="3">PadR family transcriptional regulator</fullName>
    </submittedName>
</protein>
<dbReference type="Proteomes" id="UP000642993">
    <property type="component" value="Unassembled WGS sequence"/>
</dbReference>
<comment type="caution">
    <text evidence="3">The sequence shown here is derived from an EMBL/GenBank/DDBJ whole genome shotgun (WGS) entry which is preliminary data.</text>
</comment>
<dbReference type="InterPro" id="IPR036388">
    <property type="entry name" value="WH-like_DNA-bd_sf"/>
</dbReference>
<dbReference type="PANTHER" id="PTHR43252">
    <property type="entry name" value="TRANSCRIPTIONAL REGULATOR YQJI"/>
    <property type="match status" value="1"/>
</dbReference>
<dbReference type="Gene3D" id="1.10.10.10">
    <property type="entry name" value="Winged helix-like DNA-binding domain superfamily/Winged helix DNA-binding domain"/>
    <property type="match status" value="1"/>
</dbReference>
<dbReference type="SUPFAM" id="SSF46785">
    <property type="entry name" value="Winged helix' DNA-binding domain"/>
    <property type="match status" value="1"/>
</dbReference>
<keyword evidence="4" id="KW-1185">Reference proteome</keyword>
<evidence type="ECO:0000313" key="4">
    <source>
        <dbReference type="Proteomes" id="UP000642993"/>
    </source>
</evidence>
<feature type="compositionally biased region" description="Basic residues" evidence="1">
    <location>
        <begin position="8"/>
        <end position="23"/>
    </location>
</feature>
<dbReference type="AlphaFoldDB" id="A0A927JAV2"/>
<feature type="region of interest" description="Disordered" evidence="1">
    <location>
        <begin position="1"/>
        <end position="36"/>
    </location>
</feature>
<dbReference type="Pfam" id="PF03551">
    <property type="entry name" value="PadR"/>
    <property type="match status" value="1"/>
</dbReference>
<dbReference type="PANTHER" id="PTHR43252:SF2">
    <property type="entry name" value="TRANSCRIPTION REGULATOR, PADR-LIKE FAMILY"/>
    <property type="match status" value="1"/>
</dbReference>
<dbReference type="InterPro" id="IPR005149">
    <property type="entry name" value="Tscrpt_reg_PadR_N"/>
</dbReference>
<proteinExistence type="predicted"/>
<dbReference type="EMBL" id="JACYWE010000001">
    <property type="protein sequence ID" value="MBD8505277.1"/>
    <property type="molecule type" value="Genomic_DNA"/>
</dbReference>
<evidence type="ECO:0000256" key="1">
    <source>
        <dbReference type="SAM" id="MobiDB-lite"/>
    </source>
</evidence>
<dbReference type="RefSeq" id="WP_192037737.1">
    <property type="nucleotide sequence ID" value="NZ_JACYWE010000001.1"/>
</dbReference>
<accession>A0A927JAV2</accession>
<feature type="domain" description="Transcription regulator PadR N-terminal" evidence="2">
    <location>
        <begin position="62"/>
        <end position="130"/>
    </location>
</feature>
<gene>
    <name evidence="3" type="ORF">HT102_02065</name>
</gene>
<evidence type="ECO:0000313" key="3">
    <source>
        <dbReference type="EMBL" id="MBD8505277.1"/>
    </source>
</evidence>
<name>A0A927JAV2_9ACTN</name>